<dbReference type="EMBL" id="MVDD01000005">
    <property type="protein sequence ID" value="PKQ63439.1"/>
    <property type="molecule type" value="Genomic_DNA"/>
</dbReference>
<dbReference type="RefSeq" id="WP_101261028.1">
    <property type="nucleotide sequence ID" value="NZ_MVDD01000005.1"/>
</dbReference>
<dbReference type="AlphaFoldDB" id="A0A2N3HZE2"/>
<dbReference type="PANTHER" id="PTHR30528:SF0">
    <property type="entry name" value="CYTOPLASMIC PROTEIN"/>
    <property type="match status" value="1"/>
</dbReference>
<evidence type="ECO:0008006" key="3">
    <source>
        <dbReference type="Google" id="ProtNLM"/>
    </source>
</evidence>
<reference evidence="1 2" key="1">
    <citation type="journal article" date="2017" name="Front. Microbiol.">
        <title>Labilibaculum manganireducens gen. nov., sp. nov. and Labilibaculum filiforme sp. nov., Novel Bacteroidetes Isolated from Subsurface Sediments of the Baltic Sea.</title>
        <authorList>
            <person name="Vandieken V."/>
            <person name="Marshall I.P."/>
            <person name="Niemann H."/>
            <person name="Engelen B."/>
            <person name="Cypionka H."/>
        </authorList>
    </citation>
    <scope>NUCLEOTIDE SEQUENCE [LARGE SCALE GENOMIC DNA]</scope>
    <source>
        <strain evidence="1 2">59.16B</strain>
    </source>
</reference>
<organism evidence="1 2">
    <name type="scientific">Labilibaculum filiforme</name>
    <dbReference type="NCBI Taxonomy" id="1940526"/>
    <lineage>
        <taxon>Bacteria</taxon>
        <taxon>Pseudomonadati</taxon>
        <taxon>Bacteroidota</taxon>
        <taxon>Bacteroidia</taxon>
        <taxon>Marinilabiliales</taxon>
        <taxon>Marinifilaceae</taxon>
        <taxon>Labilibaculum</taxon>
    </lineage>
</organism>
<dbReference type="Proteomes" id="UP000233535">
    <property type="component" value="Unassembled WGS sequence"/>
</dbReference>
<dbReference type="OrthoDB" id="9787207at2"/>
<dbReference type="Pfam" id="PF06224">
    <property type="entry name" value="AlkZ-like"/>
    <property type="match status" value="1"/>
</dbReference>
<sequence length="391" mass="45674">MIKISESLSKAEARKLVLLSQKLPPAKETGTALDATLLTIEHLSYIQIDTISVVQRAHHHILWARNPRYQNTHLEQLICNKKVFEYWSHAAAYLPMCDYRYSLVRKREIASGKQSHWYDRDEKLMKQVLRRIRKEGPLLAKDFEHTAKKKMDWESKPAKRALEYLFMQGDLMIPYRKNFHKVYDLTERVLPDNMDCSTPSQEEYARFLILRYLQSNGLGQASEMAYLLKNTRALISSTLQEMHIAGELLRVAVGENSYYALPNLLELLSKPLPLSKLKILSPFDNLLIQRKRMKNIFDFDYQMECYFPAAKRQYGYFSLPILWDGKLVARMDCKVDRKESILHINHLVLESSLVKRDAFAEALCKELPDFMQFNACSTMELHKTTPNDFTI</sequence>
<dbReference type="InterPro" id="IPR009351">
    <property type="entry name" value="AlkZ-like"/>
</dbReference>
<proteinExistence type="predicted"/>
<gene>
    <name evidence="1" type="ORF">BZG02_08655</name>
</gene>
<protein>
    <recommendedName>
        <fullName evidence="3">Winged helix-turn-helix domain-containing protein</fullName>
    </recommendedName>
</protein>
<keyword evidence="2" id="KW-1185">Reference proteome</keyword>
<evidence type="ECO:0000313" key="1">
    <source>
        <dbReference type="EMBL" id="PKQ63439.1"/>
    </source>
</evidence>
<evidence type="ECO:0000313" key="2">
    <source>
        <dbReference type="Proteomes" id="UP000233535"/>
    </source>
</evidence>
<dbReference type="PANTHER" id="PTHR30528">
    <property type="entry name" value="CYTOPLASMIC PROTEIN"/>
    <property type="match status" value="1"/>
</dbReference>
<accession>A0A2N3HZE2</accession>
<name>A0A2N3HZE2_9BACT</name>
<comment type="caution">
    <text evidence="1">The sequence shown here is derived from an EMBL/GenBank/DDBJ whole genome shotgun (WGS) entry which is preliminary data.</text>
</comment>